<dbReference type="Proteomes" id="UP000054270">
    <property type="component" value="Unassembled WGS sequence"/>
</dbReference>
<protein>
    <submittedName>
        <fullName evidence="3">Uncharacterized protein</fullName>
    </submittedName>
</protein>
<gene>
    <name evidence="3" type="ORF">HYPSUDRAFT_1045887</name>
</gene>
<evidence type="ECO:0000256" key="2">
    <source>
        <dbReference type="SAM" id="Phobius"/>
    </source>
</evidence>
<dbReference type="EMBL" id="KN817611">
    <property type="protein sequence ID" value="KJA17011.1"/>
    <property type="molecule type" value="Genomic_DNA"/>
</dbReference>
<accession>A0A0D2NK91</accession>
<keyword evidence="4" id="KW-1185">Reference proteome</keyword>
<feature type="transmembrane region" description="Helical" evidence="2">
    <location>
        <begin position="134"/>
        <end position="157"/>
    </location>
</feature>
<dbReference type="AlphaFoldDB" id="A0A0D2NK91"/>
<sequence>MRCGQSESITHRRQEGTYLHTGASPSHTDRRKTPIWVETEQWSGEARRAALSSFCYGISTAPIHSRASRVRYMGSHIHVQLLGECRRGKGMRGAAAITNGYTILGDAEAPCAPGGHVWWDGLRMEARRRRRRSVWLEAGVYLAACGPEAVALSGSFAR</sequence>
<keyword evidence="2" id="KW-0812">Transmembrane</keyword>
<evidence type="ECO:0000313" key="4">
    <source>
        <dbReference type="Proteomes" id="UP000054270"/>
    </source>
</evidence>
<name>A0A0D2NK91_HYPSF</name>
<evidence type="ECO:0000256" key="1">
    <source>
        <dbReference type="SAM" id="MobiDB-lite"/>
    </source>
</evidence>
<proteinExistence type="predicted"/>
<evidence type="ECO:0000313" key="3">
    <source>
        <dbReference type="EMBL" id="KJA17011.1"/>
    </source>
</evidence>
<keyword evidence="2" id="KW-1133">Transmembrane helix</keyword>
<keyword evidence="2" id="KW-0472">Membrane</keyword>
<organism evidence="3 4">
    <name type="scientific">Hypholoma sublateritium (strain FD-334 SS-4)</name>
    <dbReference type="NCBI Taxonomy" id="945553"/>
    <lineage>
        <taxon>Eukaryota</taxon>
        <taxon>Fungi</taxon>
        <taxon>Dikarya</taxon>
        <taxon>Basidiomycota</taxon>
        <taxon>Agaricomycotina</taxon>
        <taxon>Agaricomycetes</taxon>
        <taxon>Agaricomycetidae</taxon>
        <taxon>Agaricales</taxon>
        <taxon>Agaricineae</taxon>
        <taxon>Strophariaceae</taxon>
        <taxon>Hypholoma</taxon>
    </lineage>
</organism>
<reference evidence="4" key="1">
    <citation type="submission" date="2014-04" db="EMBL/GenBank/DDBJ databases">
        <title>Evolutionary Origins and Diversification of the Mycorrhizal Mutualists.</title>
        <authorList>
            <consortium name="DOE Joint Genome Institute"/>
            <consortium name="Mycorrhizal Genomics Consortium"/>
            <person name="Kohler A."/>
            <person name="Kuo A."/>
            <person name="Nagy L.G."/>
            <person name="Floudas D."/>
            <person name="Copeland A."/>
            <person name="Barry K.W."/>
            <person name="Cichocki N."/>
            <person name="Veneault-Fourrey C."/>
            <person name="LaButti K."/>
            <person name="Lindquist E.A."/>
            <person name="Lipzen A."/>
            <person name="Lundell T."/>
            <person name="Morin E."/>
            <person name="Murat C."/>
            <person name="Riley R."/>
            <person name="Ohm R."/>
            <person name="Sun H."/>
            <person name="Tunlid A."/>
            <person name="Henrissat B."/>
            <person name="Grigoriev I.V."/>
            <person name="Hibbett D.S."/>
            <person name="Martin F."/>
        </authorList>
    </citation>
    <scope>NUCLEOTIDE SEQUENCE [LARGE SCALE GENOMIC DNA]</scope>
    <source>
        <strain evidence="4">FD-334 SS-4</strain>
    </source>
</reference>
<feature type="region of interest" description="Disordered" evidence="1">
    <location>
        <begin position="1"/>
        <end position="32"/>
    </location>
</feature>